<keyword evidence="1" id="KW-0175">Coiled coil</keyword>
<organism evidence="4 5">
    <name type="scientific">Halteria grandinella</name>
    <dbReference type="NCBI Taxonomy" id="5974"/>
    <lineage>
        <taxon>Eukaryota</taxon>
        <taxon>Sar</taxon>
        <taxon>Alveolata</taxon>
        <taxon>Ciliophora</taxon>
        <taxon>Intramacronucleata</taxon>
        <taxon>Spirotrichea</taxon>
        <taxon>Stichotrichia</taxon>
        <taxon>Sporadotrichida</taxon>
        <taxon>Halteriidae</taxon>
        <taxon>Halteria</taxon>
    </lineage>
</organism>
<name>A0A8J8NS48_HALGN</name>
<feature type="compositionally biased region" description="Basic and acidic residues" evidence="2">
    <location>
        <begin position="1"/>
        <end position="17"/>
    </location>
</feature>
<dbReference type="Pfam" id="PF07534">
    <property type="entry name" value="TLD"/>
    <property type="match status" value="1"/>
</dbReference>
<reference evidence="4" key="1">
    <citation type="submission" date="2019-06" db="EMBL/GenBank/DDBJ databases">
        <authorList>
            <person name="Zheng W."/>
        </authorList>
    </citation>
    <scope>NUCLEOTIDE SEQUENCE</scope>
    <source>
        <strain evidence="4">QDHG01</strain>
    </source>
</reference>
<comment type="caution">
    <text evidence="4">The sequence shown here is derived from an EMBL/GenBank/DDBJ whole genome shotgun (WGS) entry which is preliminary data.</text>
</comment>
<evidence type="ECO:0000256" key="1">
    <source>
        <dbReference type="SAM" id="Coils"/>
    </source>
</evidence>
<dbReference type="InterPro" id="IPR006571">
    <property type="entry name" value="TLDc_dom"/>
</dbReference>
<feature type="domain" description="TLDc" evidence="3">
    <location>
        <begin position="383"/>
        <end position="545"/>
    </location>
</feature>
<evidence type="ECO:0000256" key="2">
    <source>
        <dbReference type="SAM" id="MobiDB-lite"/>
    </source>
</evidence>
<dbReference type="SMART" id="SM00584">
    <property type="entry name" value="TLDc"/>
    <property type="match status" value="1"/>
</dbReference>
<proteinExistence type="predicted"/>
<dbReference type="PROSITE" id="PS51886">
    <property type="entry name" value="TLDC"/>
    <property type="match status" value="1"/>
</dbReference>
<feature type="region of interest" description="Disordered" evidence="2">
    <location>
        <begin position="1"/>
        <end position="20"/>
    </location>
</feature>
<dbReference type="OrthoDB" id="309150at2759"/>
<dbReference type="Proteomes" id="UP000785679">
    <property type="component" value="Unassembled WGS sequence"/>
</dbReference>
<accession>A0A8J8NS48</accession>
<keyword evidence="5" id="KW-1185">Reference proteome</keyword>
<feature type="coiled-coil region" evidence="1">
    <location>
        <begin position="299"/>
        <end position="373"/>
    </location>
</feature>
<gene>
    <name evidence="4" type="ORF">FGO68_gene9038</name>
</gene>
<dbReference type="AlphaFoldDB" id="A0A8J8NS48"/>
<dbReference type="EMBL" id="RRYP01008010">
    <property type="protein sequence ID" value="TNV80083.1"/>
    <property type="molecule type" value="Genomic_DNA"/>
</dbReference>
<evidence type="ECO:0000313" key="5">
    <source>
        <dbReference type="Proteomes" id="UP000785679"/>
    </source>
</evidence>
<evidence type="ECO:0000313" key="4">
    <source>
        <dbReference type="EMBL" id="TNV80083.1"/>
    </source>
</evidence>
<sequence length="545" mass="62573">MERAEDQQPQSKNKESTYEQIGRQQENMQLCNCGSGEKVMLQCEKVTCPSYQTQRLYCPECSNDEKHPHASIFIAKKSQNVTNEWNTLRQTIRNLNMKVSDWMDTHESLVSLLDSFLTNGEESLRIKFDQVKDLSTKIESFYQEHVSENSARGEIMRLQQLSPSLIAFKERFESLEFLKNLGPAVLWRIYSEILQLVSHHQVLEKLSQANFEIFLKLKLFKVQLSLNEVVRDRQMATNNFREFLENPDVTISQINGSLQKQLQLITQKAEISGADAVKIDGIRSELDAIVVSLMFTGLKQELKELKSDVVKNFNDYRRENEQKIQELSERLSQHLQEHKQIEDQKAEEIKQEQENQRLKQLQIEEERVKLEEERKKIILDSLIIDDKDKRIKIASFFEQAGRPFTQSVRLYRGSVDGNTASAFHQKCDNRNNTLTIVKTTEGKIMGGFTSLTWNSSGWKPDANAWIFNIEAPSIFKVKQDGSSSIYAHSSYGPTFGGGHDLVINKSSSTCYVNGSSYQYSAGVGNLLLTQGQVYFTVQEIEVYAV</sequence>
<evidence type="ECO:0000259" key="3">
    <source>
        <dbReference type="PROSITE" id="PS51886"/>
    </source>
</evidence>
<protein>
    <recommendedName>
        <fullName evidence="3">TLDc domain-containing protein</fullName>
    </recommendedName>
</protein>